<sequence>MFQFPRTGLAPFSPRQFRRKKAMSIDALKDRIPDYAKDLRLNLGSLASDISLTPQQLGGTFVASALAARNDDVTREIVEQFRDVLSEQALAAAQSANAIMGMNNIYYRFVHMAGGEYAKMPAQLRMSVIGNPGVDKADFELWCLAVSIINGCDLCVTSHEKIVRDALGAAAVQTAARIAATVHAVAVTLQGADALQN</sequence>
<proteinExistence type="inferred from homology"/>
<dbReference type="PATRIC" id="fig|431306.5.peg.712"/>
<keyword evidence="4 6" id="KW-1015">Disulfide bond</keyword>
<protein>
    <recommendedName>
        <fullName evidence="6">Alkyl hydroperoxide reductase AhpD</fullName>
        <ecNumber evidence="6">1.11.1.28</ecNumber>
    </recommendedName>
    <alternativeName>
        <fullName evidence="6">Alkylhydroperoxidase AhpD</fullName>
    </alternativeName>
</protein>
<dbReference type="NCBIfam" id="TIGR00777">
    <property type="entry name" value="ahpD"/>
    <property type="match status" value="1"/>
</dbReference>
<evidence type="ECO:0000256" key="3">
    <source>
        <dbReference type="ARBA" id="ARBA00023002"/>
    </source>
</evidence>
<dbReference type="InterPro" id="IPR003779">
    <property type="entry name" value="CMD-like"/>
</dbReference>
<gene>
    <name evidence="6 8" type="primary">ahpD</name>
    <name evidence="8" type="ORF">AGA_729</name>
</gene>
<organism evidence="8 9">
    <name type="scientific">Acetobacter ghanensis</name>
    <dbReference type="NCBI Taxonomy" id="431306"/>
    <lineage>
        <taxon>Bacteria</taxon>
        <taxon>Pseudomonadati</taxon>
        <taxon>Pseudomonadota</taxon>
        <taxon>Alphaproteobacteria</taxon>
        <taxon>Acetobacterales</taxon>
        <taxon>Acetobacteraceae</taxon>
        <taxon>Acetobacter</taxon>
    </lineage>
</organism>
<evidence type="ECO:0000313" key="9">
    <source>
        <dbReference type="Proteomes" id="UP000068250"/>
    </source>
</evidence>
<keyword evidence="5 6" id="KW-0676">Redox-active center</keyword>
<dbReference type="Pfam" id="PF02627">
    <property type="entry name" value="CMD"/>
    <property type="match status" value="1"/>
</dbReference>
<dbReference type="InterPro" id="IPR004674">
    <property type="entry name" value="AhpD"/>
</dbReference>
<comment type="function">
    <text evidence="6">Antioxidant protein with alkyl hydroperoxidase activity. Required for the reduction of the AhpC active site cysteine residues and for the regeneration of the AhpC enzyme activity.</text>
</comment>
<dbReference type="EMBL" id="LN609302">
    <property type="protein sequence ID" value="CEF54344.1"/>
    <property type="molecule type" value="Genomic_DNA"/>
</dbReference>
<comment type="catalytic activity">
    <reaction evidence="6">
        <text>N(6)-[(R)-dihydrolipoyl]-L-lysyl-[lipoyl-carrier protein] + a hydroperoxide = N(6)-[(R)-lipoyl]-L-lysyl-[lipoyl-carrier protein] + an alcohol + H2O</text>
        <dbReference type="Rhea" id="RHEA:62636"/>
        <dbReference type="Rhea" id="RHEA-COMP:10502"/>
        <dbReference type="Rhea" id="RHEA-COMP:16355"/>
        <dbReference type="ChEBI" id="CHEBI:15377"/>
        <dbReference type="ChEBI" id="CHEBI:30879"/>
        <dbReference type="ChEBI" id="CHEBI:35924"/>
        <dbReference type="ChEBI" id="CHEBI:83099"/>
        <dbReference type="ChEBI" id="CHEBI:83100"/>
        <dbReference type="EC" id="1.11.1.28"/>
    </reaction>
</comment>
<dbReference type="InterPro" id="IPR029032">
    <property type="entry name" value="AhpD-like"/>
</dbReference>
<dbReference type="GO" id="GO:0032843">
    <property type="term" value="F:hydroperoxide reductase activity"/>
    <property type="evidence" value="ECO:0007669"/>
    <property type="project" value="InterPro"/>
</dbReference>
<dbReference type="PANTHER" id="PTHR33930:SF7">
    <property type="entry name" value="ALKYL HYDROPEROXIDE REDUCTASE AHPD"/>
    <property type="match status" value="1"/>
</dbReference>
<evidence type="ECO:0000256" key="5">
    <source>
        <dbReference type="ARBA" id="ARBA00023284"/>
    </source>
</evidence>
<dbReference type="AlphaFoldDB" id="A0A0U5FVM1"/>
<feature type="active site" description="Cysteine sulfenic acid (-SOH) intermediate" evidence="6">
    <location>
        <position position="155"/>
    </location>
</feature>
<evidence type="ECO:0000313" key="8">
    <source>
        <dbReference type="EMBL" id="CEF54344.1"/>
    </source>
</evidence>
<keyword evidence="2 6" id="KW-0049">Antioxidant</keyword>
<evidence type="ECO:0000256" key="6">
    <source>
        <dbReference type="HAMAP-Rule" id="MF_01676"/>
    </source>
</evidence>
<feature type="disulfide bond" evidence="6">
    <location>
        <begin position="152"/>
        <end position="155"/>
    </location>
</feature>
<comment type="similarity">
    <text evidence="6">Belongs to the AhpD family.</text>
</comment>
<keyword evidence="3 6" id="KW-0560">Oxidoreductase</keyword>
<dbReference type="Proteomes" id="UP000068250">
    <property type="component" value="Chromosome I"/>
</dbReference>
<evidence type="ECO:0000256" key="4">
    <source>
        <dbReference type="ARBA" id="ARBA00023157"/>
    </source>
</evidence>
<evidence type="ECO:0000256" key="1">
    <source>
        <dbReference type="ARBA" id="ARBA00022559"/>
    </source>
</evidence>
<accession>A0A0U5FVM1</accession>
<feature type="domain" description="Carboxymuconolactone decarboxylase-like" evidence="7">
    <location>
        <begin position="116"/>
        <end position="195"/>
    </location>
</feature>
<dbReference type="GO" id="GO:0045454">
    <property type="term" value="P:cell redox homeostasis"/>
    <property type="evidence" value="ECO:0007669"/>
    <property type="project" value="TreeGrafter"/>
</dbReference>
<reference evidence="9" key="1">
    <citation type="submission" date="2014-09" db="EMBL/GenBank/DDBJ databases">
        <authorList>
            <person name="Illeghems K.G."/>
        </authorList>
    </citation>
    <scope>NUCLEOTIDE SEQUENCE [LARGE SCALE GENOMIC DNA]</scope>
    <source>
        <strain evidence="9">LMG 23848T</strain>
    </source>
</reference>
<feature type="disulfide bond" description="Interchain (with AhpC); in linked form" evidence="6">
    <location>
        <position position="155"/>
    </location>
</feature>
<evidence type="ECO:0000256" key="2">
    <source>
        <dbReference type="ARBA" id="ARBA00022862"/>
    </source>
</evidence>
<dbReference type="HAMAP" id="MF_01676">
    <property type="entry name" value="AhpD"/>
    <property type="match status" value="1"/>
</dbReference>
<dbReference type="EC" id="1.11.1.28" evidence="6"/>
<dbReference type="InterPro" id="IPR004675">
    <property type="entry name" value="AhpD_core"/>
</dbReference>
<dbReference type="PANTHER" id="PTHR33930">
    <property type="entry name" value="ALKYL HYDROPEROXIDE REDUCTASE AHPD"/>
    <property type="match status" value="1"/>
</dbReference>
<dbReference type="NCBIfam" id="TIGR00778">
    <property type="entry name" value="ahpD_dom"/>
    <property type="match status" value="1"/>
</dbReference>
<feature type="active site" description="Proton donor" evidence="6">
    <location>
        <position position="152"/>
    </location>
</feature>
<evidence type="ECO:0000259" key="7">
    <source>
        <dbReference type="Pfam" id="PF02627"/>
    </source>
</evidence>
<keyword evidence="1 6" id="KW-0575">Peroxidase</keyword>
<dbReference type="Gene3D" id="1.20.1290.10">
    <property type="entry name" value="AhpD-like"/>
    <property type="match status" value="1"/>
</dbReference>
<name>A0A0U5FVM1_9PROT</name>
<dbReference type="GO" id="GO:0015036">
    <property type="term" value="F:disulfide oxidoreductase activity"/>
    <property type="evidence" value="ECO:0007669"/>
    <property type="project" value="TreeGrafter"/>
</dbReference>
<dbReference type="GO" id="GO:0051920">
    <property type="term" value="F:peroxiredoxin activity"/>
    <property type="evidence" value="ECO:0007669"/>
    <property type="project" value="InterPro"/>
</dbReference>
<dbReference type="GO" id="GO:0006979">
    <property type="term" value="P:response to oxidative stress"/>
    <property type="evidence" value="ECO:0007669"/>
    <property type="project" value="InterPro"/>
</dbReference>
<dbReference type="STRING" id="431306.AGA_729"/>
<dbReference type="SUPFAM" id="SSF69118">
    <property type="entry name" value="AhpD-like"/>
    <property type="match status" value="1"/>
</dbReference>